<gene>
    <name evidence="2" type="ORF">PCOR1329_LOCUS74983</name>
</gene>
<dbReference type="Proteomes" id="UP001189429">
    <property type="component" value="Unassembled WGS sequence"/>
</dbReference>
<dbReference type="EMBL" id="CAUYUJ010020204">
    <property type="protein sequence ID" value="CAK0896532.1"/>
    <property type="molecule type" value="Genomic_DNA"/>
</dbReference>
<sequence length="948" mass="101813">MRFSASKSENSDVGAYKLKGESASRKDGAPGDDDLMDLIWGGSETFAGQDDEGGRGQGSGSRGSGGRGQGPRPSPSKAIGKATTSKAPSKTTDAKIMKEFEASEKAVLSADHMLRKLEDSQRIGGITVDAFVREVAKLDQRLTPELTILYSKDYNGTDGTPGMTVYEDLQKARDKLRSCDGVVVCLNAKDGERTSAESLLAEHNIAKGAGVQIASFVLETVVIRGFSEARREKNWGACQAILSSRSPSSENPIKHEFGFHLFEKEADVQVLQSHLLLVTIIEMLKGGQGAPPGHSESEALKQVRAAAGDLHTFLHQVALPPDVRILDSTMRDHVERLGLLTSAAVGTVPEDTLKVERALQELRSAKEGPFYKALFMFETGKHIVKVVTDLLARWAADKRFTKEVADLKLMCQRLPQASANIEKVAETGAMQCRAASQSSWTDARKKLVTIEANCTDAFKKQHAAALEECKATLGSMETCVASACRAHFAAACSSILPELTAAIGSGLPIEGAADKLKTLDDAIVGISQTPLVTVASESSKNAYKDDSAKMSAFVVSLRILAPLLHCVTVNNLSAADACLQAASSVKVVFQDCSMLDAFQIALESKCVAEKKRYLSNLVVSSHKFILALAPTMPGLQAAELPKVTGDVVGTIFNRDLIGTCDASDSAEATALEAGCKDLCTNLAARLDKKSAVLEVESTSVPLNVVCLSATLLPVGQFTLDVVSSNRLLDATAARRLLTKLKHLIVASKEFDLAQATMPFGEYAIDKCAGWMNKALRETSTTYTRLATTCQKLTNDPKLKILGDAIDSDEFPNNDAKFVDIPNTKEAVEFFTFWKEVVALDSAEKEWMPQFEALLPLCKSLPDFNGLAKLTKAISDLVAVPRQLCSKDTGVLEKGGLIVGTLIGVQAGWRKLAPGETRSTLVSKALKGIPNRPYMSVNKKLAIHLQGMS</sequence>
<keyword evidence="3" id="KW-1185">Reference proteome</keyword>
<comment type="caution">
    <text evidence="2">The sequence shown here is derived from an EMBL/GenBank/DDBJ whole genome shotgun (WGS) entry which is preliminary data.</text>
</comment>
<evidence type="ECO:0000313" key="2">
    <source>
        <dbReference type="EMBL" id="CAK0896532.1"/>
    </source>
</evidence>
<evidence type="ECO:0000313" key="3">
    <source>
        <dbReference type="Proteomes" id="UP001189429"/>
    </source>
</evidence>
<proteinExistence type="predicted"/>
<protein>
    <submittedName>
        <fullName evidence="2">Uncharacterized protein</fullName>
    </submittedName>
</protein>
<reference evidence="2" key="1">
    <citation type="submission" date="2023-10" db="EMBL/GenBank/DDBJ databases">
        <authorList>
            <person name="Chen Y."/>
            <person name="Shah S."/>
            <person name="Dougan E. K."/>
            <person name="Thang M."/>
            <person name="Chan C."/>
        </authorList>
    </citation>
    <scope>NUCLEOTIDE SEQUENCE [LARGE SCALE GENOMIC DNA]</scope>
</reference>
<feature type="compositionally biased region" description="Basic and acidic residues" evidence="1">
    <location>
        <begin position="18"/>
        <end position="29"/>
    </location>
</feature>
<name>A0ABN9XAH1_9DINO</name>
<evidence type="ECO:0000256" key="1">
    <source>
        <dbReference type="SAM" id="MobiDB-lite"/>
    </source>
</evidence>
<feature type="compositionally biased region" description="Low complexity" evidence="1">
    <location>
        <begin position="81"/>
        <end position="91"/>
    </location>
</feature>
<organism evidence="2 3">
    <name type="scientific">Prorocentrum cordatum</name>
    <dbReference type="NCBI Taxonomy" id="2364126"/>
    <lineage>
        <taxon>Eukaryota</taxon>
        <taxon>Sar</taxon>
        <taxon>Alveolata</taxon>
        <taxon>Dinophyceae</taxon>
        <taxon>Prorocentrales</taxon>
        <taxon>Prorocentraceae</taxon>
        <taxon>Prorocentrum</taxon>
    </lineage>
</organism>
<feature type="compositionally biased region" description="Gly residues" evidence="1">
    <location>
        <begin position="55"/>
        <end position="69"/>
    </location>
</feature>
<feature type="region of interest" description="Disordered" evidence="1">
    <location>
        <begin position="1"/>
        <end position="92"/>
    </location>
</feature>
<accession>A0ABN9XAH1</accession>